<dbReference type="EMBL" id="JAHRIQ010107565">
    <property type="protein sequence ID" value="MEQ2256648.1"/>
    <property type="molecule type" value="Genomic_DNA"/>
</dbReference>
<accession>A0ABV0VK05</accession>
<feature type="transmembrane region" description="Helical" evidence="1">
    <location>
        <begin position="94"/>
        <end position="115"/>
    </location>
</feature>
<sequence length="116" mass="13636">MSFYNIIDPMTLLHMYITDFIEVLICKRLVVKETQCLDSGYCKMLPTDFLLNYKCLWRFHNRQKCNVQIADSVFHMHVNECEIYCHLVVAMQHIVNTGIITIFCSFIAVLLPLNIM</sequence>
<keyword evidence="1" id="KW-0812">Transmembrane</keyword>
<keyword evidence="1" id="KW-0472">Membrane</keyword>
<comment type="caution">
    <text evidence="2">The sequence shown here is derived from an EMBL/GenBank/DDBJ whole genome shotgun (WGS) entry which is preliminary data.</text>
</comment>
<name>A0ABV0VK05_9TELE</name>
<evidence type="ECO:0000256" key="1">
    <source>
        <dbReference type="SAM" id="Phobius"/>
    </source>
</evidence>
<keyword evidence="1" id="KW-1133">Transmembrane helix</keyword>
<dbReference type="Proteomes" id="UP001482620">
    <property type="component" value="Unassembled WGS sequence"/>
</dbReference>
<reference evidence="2 3" key="1">
    <citation type="submission" date="2021-06" db="EMBL/GenBank/DDBJ databases">
        <authorList>
            <person name="Palmer J.M."/>
        </authorList>
    </citation>
    <scope>NUCLEOTIDE SEQUENCE [LARGE SCALE GENOMIC DNA]</scope>
    <source>
        <strain evidence="3">if_2019</strain>
        <tissue evidence="2">Muscle</tissue>
    </source>
</reference>
<proteinExistence type="predicted"/>
<keyword evidence="3" id="KW-1185">Reference proteome</keyword>
<evidence type="ECO:0000313" key="2">
    <source>
        <dbReference type="EMBL" id="MEQ2256648.1"/>
    </source>
</evidence>
<gene>
    <name evidence="2" type="ORF">ILYODFUR_026243</name>
</gene>
<protein>
    <submittedName>
        <fullName evidence="2">Uncharacterized protein</fullName>
    </submittedName>
</protein>
<organism evidence="2 3">
    <name type="scientific">Ilyodon furcidens</name>
    <name type="common">goldbreast splitfin</name>
    <dbReference type="NCBI Taxonomy" id="33524"/>
    <lineage>
        <taxon>Eukaryota</taxon>
        <taxon>Metazoa</taxon>
        <taxon>Chordata</taxon>
        <taxon>Craniata</taxon>
        <taxon>Vertebrata</taxon>
        <taxon>Euteleostomi</taxon>
        <taxon>Actinopterygii</taxon>
        <taxon>Neopterygii</taxon>
        <taxon>Teleostei</taxon>
        <taxon>Neoteleostei</taxon>
        <taxon>Acanthomorphata</taxon>
        <taxon>Ovalentaria</taxon>
        <taxon>Atherinomorphae</taxon>
        <taxon>Cyprinodontiformes</taxon>
        <taxon>Goodeidae</taxon>
        <taxon>Ilyodon</taxon>
    </lineage>
</organism>
<evidence type="ECO:0000313" key="3">
    <source>
        <dbReference type="Proteomes" id="UP001482620"/>
    </source>
</evidence>